<dbReference type="Gene3D" id="1.10.10.10">
    <property type="entry name" value="Winged helix-like DNA-binding domain superfamily/Winged helix DNA-binding domain"/>
    <property type="match status" value="2"/>
</dbReference>
<dbReference type="InterPro" id="IPR006600">
    <property type="entry name" value="HTH_CenpB_DNA-bd_dom"/>
</dbReference>
<feature type="region of interest" description="Disordered" evidence="4">
    <location>
        <begin position="1047"/>
        <end position="1077"/>
    </location>
</feature>
<dbReference type="InterPro" id="IPR036388">
    <property type="entry name" value="WH-like_DNA-bd_sf"/>
</dbReference>
<feature type="compositionally biased region" description="Low complexity" evidence="4">
    <location>
        <begin position="894"/>
        <end position="912"/>
    </location>
</feature>
<gene>
    <name evidence="8" type="primary">LOC115888039</name>
</gene>
<protein>
    <submittedName>
        <fullName evidence="8">Uncharacterized protein LOC115888039</fullName>
    </submittedName>
</protein>
<dbReference type="InterPro" id="IPR036390">
    <property type="entry name" value="WH_DNA-bd_sf"/>
</dbReference>
<evidence type="ECO:0000256" key="2">
    <source>
        <dbReference type="ARBA" id="ARBA00023125"/>
    </source>
</evidence>
<feature type="compositionally biased region" description="Polar residues" evidence="4">
    <location>
        <begin position="1225"/>
        <end position="1235"/>
    </location>
</feature>
<dbReference type="Pfam" id="PF02257">
    <property type="entry name" value="RFX_DNA_binding"/>
    <property type="match status" value="2"/>
</dbReference>
<feature type="domain" description="RFX-type winged-helix" evidence="6">
    <location>
        <begin position="622"/>
        <end position="720"/>
    </location>
</feature>
<dbReference type="SMART" id="SM00674">
    <property type="entry name" value="CENPB"/>
    <property type="match status" value="1"/>
</dbReference>
<dbReference type="GeneID" id="115888039"/>
<accession>A0A6J2YJ93</accession>
<feature type="domain" description="RFX-type winged-helix" evidence="6">
    <location>
        <begin position="125"/>
        <end position="200"/>
    </location>
</feature>
<dbReference type="PANTHER" id="PTHR12619">
    <property type="entry name" value="RFX TRANSCRIPTION FACTOR FAMILY"/>
    <property type="match status" value="1"/>
</dbReference>
<dbReference type="Pfam" id="PF04218">
    <property type="entry name" value="CENP-B_N"/>
    <property type="match status" value="1"/>
</dbReference>
<dbReference type="PROSITE" id="PS51526">
    <property type="entry name" value="RFX_DBD"/>
    <property type="match status" value="2"/>
</dbReference>
<dbReference type="Gene3D" id="1.10.10.60">
    <property type="entry name" value="Homeodomain-like"/>
    <property type="match status" value="2"/>
</dbReference>
<reference evidence="8" key="1">
    <citation type="submission" date="2025-08" db="UniProtKB">
        <authorList>
            <consortium name="RefSeq"/>
        </authorList>
    </citation>
    <scope>IDENTIFICATION</scope>
    <source>
        <tissue evidence="8">Gonads</tissue>
    </source>
</reference>
<feature type="domain" description="HTH CENPB-type" evidence="5">
    <location>
        <begin position="334"/>
        <end position="405"/>
    </location>
</feature>
<dbReference type="OrthoDB" id="10069709at2759"/>
<keyword evidence="7" id="KW-1185">Reference proteome</keyword>
<dbReference type="SUPFAM" id="SSF46785">
    <property type="entry name" value="Winged helix' DNA-binding domain"/>
    <property type="match status" value="2"/>
</dbReference>
<feature type="region of interest" description="Disordered" evidence="4">
    <location>
        <begin position="891"/>
        <end position="913"/>
    </location>
</feature>
<dbReference type="RefSeq" id="XP_030763467.1">
    <property type="nucleotide sequence ID" value="XM_030907607.1"/>
</dbReference>
<dbReference type="KEGG" id="soy:115888039"/>
<dbReference type="InterPro" id="IPR007889">
    <property type="entry name" value="HTH_Psq"/>
</dbReference>
<feature type="compositionally biased region" description="Basic and acidic residues" evidence="4">
    <location>
        <begin position="1050"/>
        <end position="1068"/>
    </location>
</feature>
<dbReference type="FunFam" id="1.10.10.10:FF:000422">
    <property type="entry name" value="DNA-binding protein RFX7"/>
    <property type="match status" value="2"/>
</dbReference>
<evidence type="ECO:0000259" key="6">
    <source>
        <dbReference type="PROSITE" id="PS51526"/>
    </source>
</evidence>
<keyword evidence="2" id="KW-0238">DNA-binding</keyword>
<evidence type="ECO:0000313" key="7">
    <source>
        <dbReference type="Proteomes" id="UP000504635"/>
    </source>
</evidence>
<dbReference type="InterPro" id="IPR039779">
    <property type="entry name" value="RFX-like"/>
</dbReference>
<dbReference type="PROSITE" id="PS51253">
    <property type="entry name" value="HTH_CENPB"/>
    <property type="match status" value="1"/>
</dbReference>
<feature type="region of interest" description="Disordered" evidence="4">
    <location>
        <begin position="971"/>
        <end position="1004"/>
    </location>
</feature>
<proteinExistence type="predicted"/>
<name>A0A6J2YJ93_SITOR</name>
<dbReference type="PANTHER" id="PTHR12619:SF21">
    <property type="entry name" value="RFX-TYPE WINGED-HELIX DOMAIN-CONTAINING PROTEIN"/>
    <property type="match status" value="1"/>
</dbReference>
<dbReference type="GO" id="GO:0000981">
    <property type="term" value="F:DNA-binding transcription factor activity, RNA polymerase II-specific"/>
    <property type="evidence" value="ECO:0007669"/>
    <property type="project" value="TreeGrafter"/>
</dbReference>
<dbReference type="InterPro" id="IPR003150">
    <property type="entry name" value="DNA-bd_RFX"/>
</dbReference>
<dbReference type="GO" id="GO:0000978">
    <property type="term" value="F:RNA polymerase II cis-regulatory region sequence-specific DNA binding"/>
    <property type="evidence" value="ECO:0007669"/>
    <property type="project" value="TreeGrafter"/>
</dbReference>
<feature type="compositionally biased region" description="Low complexity" evidence="4">
    <location>
        <begin position="981"/>
        <end position="990"/>
    </location>
</feature>
<keyword evidence="3" id="KW-0539">Nucleus</keyword>
<dbReference type="SUPFAM" id="SSF46689">
    <property type="entry name" value="Homeodomain-like"/>
    <property type="match status" value="1"/>
</dbReference>
<feature type="region of interest" description="Disordered" evidence="4">
    <location>
        <begin position="822"/>
        <end position="856"/>
    </location>
</feature>
<dbReference type="InterPro" id="IPR009057">
    <property type="entry name" value="Homeodomain-like_sf"/>
</dbReference>
<dbReference type="Pfam" id="PF03221">
    <property type="entry name" value="HTH_Tnp_Tc5"/>
    <property type="match status" value="1"/>
</dbReference>
<comment type="subcellular location">
    <subcellularLocation>
        <location evidence="1">Nucleus</location>
    </subcellularLocation>
</comment>
<dbReference type="Proteomes" id="UP000504635">
    <property type="component" value="Unplaced"/>
</dbReference>
<dbReference type="GO" id="GO:0005634">
    <property type="term" value="C:nucleus"/>
    <property type="evidence" value="ECO:0007669"/>
    <property type="project" value="UniProtKB-SubCell"/>
</dbReference>
<evidence type="ECO:0000256" key="1">
    <source>
        <dbReference type="ARBA" id="ARBA00004123"/>
    </source>
</evidence>
<evidence type="ECO:0000256" key="4">
    <source>
        <dbReference type="SAM" id="MobiDB-lite"/>
    </source>
</evidence>
<feature type="compositionally biased region" description="Polar residues" evidence="4">
    <location>
        <begin position="1242"/>
        <end position="1264"/>
    </location>
</feature>
<organism evidence="7 8">
    <name type="scientific">Sitophilus oryzae</name>
    <name type="common">Rice weevil</name>
    <name type="synonym">Curculio oryzae</name>
    <dbReference type="NCBI Taxonomy" id="7048"/>
    <lineage>
        <taxon>Eukaryota</taxon>
        <taxon>Metazoa</taxon>
        <taxon>Ecdysozoa</taxon>
        <taxon>Arthropoda</taxon>
        <taxon>Hexapoda</taxon>
        <taxon>Insecta</taxon>
        <taxon>Pterygota</taxon>
        <taxon>Neoptera</taxon>
        <taxon>Endopterygota</taxon>
        <taxon>Coleoptera</taxon>
        <taxon>Polyphaga</taxon>
        <taxon>Cucujiformia</taxon>
        <taxon>Curculionidae</taxon>
        <taxon>Dryophthorinae</taxon>
        <taxon>Sitophilus</taxon>
    </lineage>
</organism>
<dbReference type="InParanoid" id="A0A6J2YJ93"/>
<feature type="region of interest" description="Disordered" evidence="4">
    <location>
        <begin position="1195"/>
        <end position="1272"/>
    </location>
</feature>
<evidence type="ECO:0000313" key="8">
    <source>
        <dbReference type="RefSeq" id="XP_030763467.1"/>
    </source>
</evidence>
<sequence length="1610" mass="177926">MENEQWSADYQQSVTAGIERPTSNLNNGNIKILAAENDLQNSLIKQDPDSKTIFPAEIKCENGQTSVLSEKSKQAIQLILAQIKTLSPNEKYLFYLKLPSEITDIIDPFRQPLNPLGSRSEISRTIVWIQTHLEEDQNISLPKKEVYNEYEQYCDKNTIKPLSQADFGKVMKQVFPKVRARRLGQRGNSKYCYSGLRRRVNLKPPLLPDISDKPLSTEAPITQSNLTYAAWLIVKDWAQQQLGVHFTSLQSLANYLVRHCSIGSGSEAASKLTSNSESQGKEKLNIVAESEKYNSSARKLAEKFGVGRTQVNDILKNKVELKKMFEEEGCNADKKRKFPKTEGFAIDQLVYEWFCKARNKNIPISGTLIREKALEVSTSLKLSEFKASTGWLNKFCKRHNINFKTICGESADVDEVTVEDWKTKLTAIIKEYDTKDIFNADETGLYYMAMPNKTFALKNDKCAGKKSAKQRVTLLFCCSMHGEKENPLVIETMEKAKESINLASTMVWISTAWKNVTSNTIKKCFQKAGFATVKGDDAFDEEDDIPLSQLSSILKNMPGSPDLKEYLTVDSDVPTENPSLEMQGIIQEFTNNKDRQDSTQAEEEEDEGQDILCSSINNMSEVCEKLRDIQNFLVIQNKDELAVDIAHTLMKFESEITKIKIKNLKQTTINQQYCDKNTIKPLSQADFGKVMKQVFPKVRARRLGQRGNSKYCYSGLRRRVNLKPPLLPDISDKPLSTEAPITQSNLTYAAWLIVKDWAQQQLGVHFTSLQSLANYLVRHCSIGSGSEAASKLTSNSESQGKEGDEAVCKNNNKHREMQIQLQKKIQQRNEGKERKRKIPPAVKSEPKPGVKKCRSQSVPASSVASALSQDSISSVGANGGLTGSGAGAGGLTSGGECSTASSSCGSNSVSPTQGRATICDKPEFTQLTALPDFNSFQKPVLGEAAACNGTGVGQEKTNPLVSGILGKKLPIPRLHGGGNNGTTTSASHTAQAKTPPQQQRKPKYKVIQPRLQPCDIATYNSSAAAQTTVTTQTETVASLADTRSQQVHCGAKEDDSSKAKPIDNKYEDNLNECDDDEDFPLTRERLESVSNVDKDAMDEYLGTNNSQHEEELSKYFNGNEESDPTPRNREQLSTLRQLLEQNGISEKKNPVSSTPPVIDSNLALPADSLASYTSTAPALNRQLSAHSSPYVSPLQALPTLPSIPTNTRRRVSFETPDESVPPSPNTRSKNFNFTPISPGPHSPNSSAQSKCSSTNASPFVSPRNTPVPRTKNTAHQNAGIMLAHETRKGPVKGKKDVDLTPLEISNDITMKNYIPMSAPVSPMLQKLLNTNSKIQYRPEYANVPKLPQQQPPPDPTQLFTDISRSQSVPLHQMQTAGVYPPISDTSDNIISEILTRDPEFCDIPGQDNENVKLFLNSLTEAPPSCDNNNIDAFNLDISSNTHCLTEFGLNIINTTAEPNFTTTTFAAQKMRNITRSQSIDVESTFELGKCNPSRSVPSTPLPFTQSLKVDVPDNKAFQSSSRSYPSTPLTNGEPFVYQVNTDCLLNGQPIRTDNAVESIKFIQSYEIAADPIVQEKGFQLDGDFGIIETGEALMDESSILIQQGYNGNIN</sequence>
<evidence type="ECO:0000256" key="3">
    <source>
        <dbReference type="ARBA" id="ARBA00023242"/>
    </source>
</evidence>
<evidence type="ECO:0000259" key="5">
    <source>
        <dbReference type="PROSITE" id="PS51253"/>
    </source>
</evidence>